<organism evidence="2 3">
    <name type="scientific">Rhizobium binae</name>
    <dbReference type="NCBI Taxonomy" id="1138190"/>
    <lineage>
        <taxon>Bacteria</taxon>
        <taxon>Pseudomonadati</taxon>
        <taxon>Pseudomonadota</taxon>
        <taxon>Alphaproteobacteria</taxon>
        <taxon>Hyphomicrobiales</taxon>
        <taxon>Rhizobiaceae</taxon>
        <taxon>Rhizobium/Agrobacterium group</taxon>
        <taxon>Rhizobium</taxon>
    </lineage>
</organism>
<dbReference type="PANTHER" id="PTHR36837">
    <property type="entry name" value="POLY(3-HYDROXYALKANOATE) POLYMERASE SUBUNIT PHAC"/>
    <property type="match status" value="1"/>
</dbReference>
<dbReference type="Proteomes" id="UP001549077">
    <property type="component" value="Unassembled WGS sequence"/>
</dbReference>
<evidence type="ECO:0000313" key="2">
    <source>
        <dbReference type="EMBL" id="MET3753305.1"/>
    </source>
</evidence>
<reference evidence="2 3" key="1">
    <citation type="submission" date="2024-06" db="EMBL/GenBank/DDBJ databases">
        <title>Genomic Encyclopedia of Type Strains, Phase IV (KMG-IV): sequencing the most valuable type-strain genomes for metagenomic binning, comparative biology and taxonomic classification.</title>
        <authorList>
            <person name="Goeker M."/>
        </authorList>
    </citation>
    <scope>NUCLEOTIDE SEQUENCE [LARGE SCALE GENOMIC DNA]</scope>
    <source>
        <strain evidence="2 3">DSM 29288</strain>
    </source>
</reference>
<dbReference type="InterPro" id="IPR024501">
    <property type="entry name" value="DUF3141"/>
</dbReference>
<dbReference type="InterPro" id="IPR051321">
    <property type="entry name" value="PHA/PHB_synthase"/>
</dbReference>
<sequence>MFGMWYPSNLAKFDLATQFGPAGMALDYVRDATQRSVLFWDVMRKRGNQYRLHAKAAAPHVLSFTPEVLLDGRTLERPVNYALVRIVPPAGIQIDETRRPFVVVDPRAGHGPGIGGFKADSEIGVALAAGHPCYFIGFLPEPVPGQTIEDIARSEAIFLEKVISLHPDADAKPCVIGNCQAGWAVMMLAAMRPELFGSIIIAGAPLSYWAGERGKYPMRYTGGLLGGSWLTALAGDLGQGKFDGAWLVQNFENQNPANTLWTKQYNLYSKIDTEAPRYLGFEQWWGNHVNLNAEEIQFIVDELFVGNNLAAGRIETSKGEAVDLRNIRAPIVVFCSKGDNITPPAQALGWITDLYDSVNEIRSHGQTIVYTVHETVGHLGIFVSAGVARKEHGEFSSNIDLIDALPPGLYEAIFEAKTDATVGGDLVEGDWIMRCEQRTLDDIRALGCNNAADDRRFATAAKVSEINLSLYRTFVQPWVRAMVTEQTAERLREMHPLRLQYELLSDLNPVTATIADLAVHVEEERRPAAKDNPFLALEQIVSRQIVAGLDAWREGIEAMSEATFLAVYGSPFLQAAVGIDPASEKLHRRASKTALHAQVLKTRIEELRARIDKGGLREGMARSLLYVAMANGAADERGFAAIRRMRRAEDAMPAMTLADFKALIRDQFLMLVIDEQAAVAAIPRLLPADEDARRRALSMLHSVVSVRGALAGQAEERWRRIVNLFDVPEAPVAEPAAPERPSAGPNPSATPLKIVRRTK</sequence>
<feature type="region of interest" description="Disordered" evidence="1">
    <location>
        <begin position="732"/>
        <end position="759"/>
    </location>
</feature>
<evidence type="ECO:0000313" key="3">
    <source>
        <dbReference type="Proteomes" id="UP001549077"/>
    </source>
</evidence>
<dbReference type="InterPro" id="IPR029058">
    <property type="entry name" value="AB_hydrolase_fold"/>
</dbReference>
<dbReference type="PANTHER" id="PTHR36837:SF2">
    <property type="entry name" value="POLY(3-HYDROXYALKANOATE) POLYMERASE SUBUNIT PHAC"/>
    <property type="match status" value="1"/>
</dbReference>
<dbReference type="Pfam" id="PF11339">
    <property type="entry name" value="DUF3141"/>
    <property type="match status" value="1"/>
</dbReference>
<keyword evidence="3" id="KW-1185">Reference proteome</keyword>
<proteinExistence type="predicted"/>
<accession>A0ABV2MA04</accession>
<dbReference type="Gene3D" id="3.40.50.1820">
    <property type="entry name" value="alpha/beta hydrolase"/>
    <property type="match status" value="1"/>
</dbReference>
<comment type="caution">
    <text evidence="2">The sequence shown here is derived from an EMBL/GenBank/DDBJ whole genome shotgun (WGS) entry which is preliminary data.</text>
</comment>
<protein>
    <submittedName>
        <fullName evidence="2">Pimeloyl-ACP methyl ester carboxylesterase</fullName>
    </submittedName>
</protein>
<name>A0ABV2MA04_9HYPH</name>
<dbReference type="SUPFAM" id="SSF53474">
    <property type="entry name" value="alpha/beta-Hydrolases"/>
    <property type="match status" value="1"/>
</dbReference>
<dbReference type="EMBL" id="JBEPMY010000001">
    <property type="protein sequence ID" value="MET3753305.1"/>
    <property type="molecule type" value="Genomic_DNA"/>
</dbReference>
<gene>
    <name evidence="2" type="ORF">ABID08_000644</name>
</gene>
<evidence type="ECO:0000256" key="1">
    <source>
        <dbReference type="SAM" id="MobiDB-lite"/>
    </source>
</evidence>